<dbReference type="RefSeq" id="WP_104640761.1">
    <property type="nucleotide sequence ID" value="NZ_QXQP01000007.1"/>
</dbReference>
<evidence type="ECO:0000256" key="1">
    <source>
        <dbReference type="ARBA" id="ARBA00001864"/>
    </source>
</evidence>
<dbReference type="AlphaFoldDB" id="A0A553V226"/>
<comment type="pathway">
    <text evidence="3 9">Metabolic intermediate biosynthesis; chorismate biosynthesis; chorismate from D-erythrose 4-phosphate and phosphoenolpyruvate: step 3/7.</text>
</comment>
<dbReference type="UniPathway" id="UPA00053">
    <property type="reaction ID" value="UER00086"/>
</dbReference>
<dbReference type="GO" id="GO:0009073">
    <property type="term" value="P:aromatic amino acid family biosynthetic process"/>
    <property type="evidence" value="ECO:0007669"/>
    <property type="project" value="UniProtKB-KW"/>
</dbReference>
<sequence>MKILVIQGPNLNMLGHRDPRLYGPITLDQIHDNMEDFAKQNDLELEFFQSNFEGEIIDKIQECVGSDYEGIVINPGAFSHTSIAIGDAIMLADMPVIEVHLTNIFAREDFRRTSYTGMVSAGVITGFGALGYHMALIAMKQILIEFKALKESQANQNPSLESRGQ</sequence>
<comment type="subunit">
    <text evidence="5 9">Homododecamer.</text>
</comment>
<organism evidence="13 14">
    <name type="scientific">Helicobacter mehlei</name>
    <dbReference type="NCBI Taxonomy" id="2316080"/>
    <lineage>
        <taxon>Bacteria</taxon>
        <taxon>Pseudomonadati</taxon>
        <taxon>Campylobacterota</taxon>
        <taxon>Epsilonproteobacteria</taxon>
        <taxon>Campylobacterales</taxon>
        <taxon>Helicobacteraceae</taxon>
        <taxon>Helicobacter</taxon>
    </lineage>
</organism>
<protein>
    <recommendedName>
        <fullName evidence="6 9">3-dehydroquinate dehydratase</fullName>
        <shortName evidence="9">3-dehydroquinase</shortName>
        <ecNumber evidence="6 9">4.2.1.10</ecNumber>
    </recommendedName>
    <alternativeName>
        <fullName evidence="9">Type II DHQase</fullName>
    </alternativeName>
</protein>
<feature type="binding site" evidence="9 11">
    <location>
        <position position="87"/>
    </location>
    <ligand>
        <name>substrate</name>
    </ligand>
</feature>
<evidence type="ECO:0000256" key="6">
    <source>
        <dbReference type="ARBA" id="ARBA00012060"/>
    </source>
</evidence>
<dbReference type="CDD" id="cd00466">
    <property type="entry name" value="DHQase_II"/>
    <property type="match status" value="1"/>
</dbReference>
<keyword evidence="7 9" id="KW-0028">Amino-acid biosynthesis</keyword>
<dbReference type="GO" id="GO:0003855">
    <property type="term" value="F:3-dehydroquinate dehydratase activity"/>
    <property type="evidence" value="ECO:0007669"/>
    <property type="project" value="UniProtKB-UniRule"/>
</dbReference>
<evidence type="ECO:0000313" key="13">
    <source>
        <dbReference type="EMBL" id="TSA86271.1"/>
    </source>
</evidence>
<keyword evidence="8 9" id="KW-0456">Lyase</keyword>
<dbReference type="HAMAP" id="MF_00169">
    <property type="entry name" value="AroQ"/>
    <property type="match status" value="1"/>
</dbReference>
<feature type="binding site" evidence="9 11">
    <location>
        <position position="111"/>
    </location>
    <ligand>
        <name>substrate</name>
    </ligand>
</feature>
<feature type="binding site" evidence="9 11">
    <location>
        <position position="80"/>
    </location>
    <ligand>
        <name>substrate</name>
    </ligand>
</feature>
<dbReference type="InterPro" id="IPR018509">
    <property type="entry name" value="DHquinase_II_CS"/>
</dbReference>
<evidence type="ECO:0000256" key="2">
    <source>
        <dbReference type="ARBA" id="ARBA00003924"/>
    </source>
</evidence>
<dbReference type="SUPFAM" id="SSF52304">
    <property type="entry name" value="Type II 3-dehydroquinate dehydratase"/>
    <property type="match status" value="1"/>
</dbReference>
<proteinExistence type="inferred from homology"/>
<comment type="catalytic activity">
    <reaction evidence="1 9">
        <text>3-dehydroquinate = 3-dehydroshikimate + H2O</text>
        <dbReference type="Rhea" id="RHEA:21096"/>
        <dbReference type="ChEBI" id="CHEBI:15377"/>
        <dbReference type="ChEBI" id="CHEBI:16630"/>
        <dbReference type="ChEBI" id="CHEBI:32364"/>
        <dbReference type="EC" id="4.2.1.10"/>
    </reaction>
</comment>
<evidence type="ECO:0000256" key="3">
    <source>
        <dbReference type="ARBA" id="ARBA00004902"/>
    </source>
</evidence>
<dbReference type="NCBIfam" id="NF003805">
    <property type="entry name" value="PRK05395.1-2"/>
    <property type="match status" value="1"/>
</dbReference>
<dbReference type="GO" id="GO:0009423">
    <property type="term" value="P:chorismate biosynthetic process"/>
    <property type="evidence" value="ECO:0007669"/>
    <property type="project" value="UniProtKB-UniRule"/>
</dbReference>
<evidence type="ECO:0000256" key="5">
    <source>
        <dbReference type="ARBA" id="ARBA00011193"/>
    </source>
</evidence>
<gene>
    <name evidence="9 13" type="primary">aroQ</name>
    <name evidence="13" type="ORF">FNE76_01965</name>
</gene>
<dbReference type="NCBIfam" id="TIGR01088">
    <property type="entry name" value="aroQ"/>
    <property type="match status" value="1"/>
</dbReference>
<comment type="function">
    <text evidence="2 9">Catalyzes a trans-dehydration via an enolate intermediate.</text>
</comment>
<dbReference type="InterPro" id="IPR001874">
    <property type="entry name" value="DHquinase_II"/>
</dbReference>
<evidence type="ECO:0000256" key="8">
    <source>
        <dbReference type="ARBA" id="ARBA00023239"/>
    </source>
</evidence>
<dbReference type="PROSITE" id="PS01029">
    <property type="entry name" value="DEHYDROQUINASE_II"/>
    <property type="match status" value="1"/>
</dbReference>
<evidence type="ECO:0000256" key="4">
    <source>
        <dbReference type="ARBA" id="ARBA00011037"/>
    </source>
</evidence>
<reference evidence="13" key="2">
    <citation type="submission" date="2019-07" db="EMBL/GenBank/DDBJ databases">
        <authorList>
            <person name="Papic B."/>
        </authorList>
    </citation>
    <scope>NUCLEOTIDE SEQUENCE [LARGE SCALE GENOMIC DNA]</scope>
    <source>
        <strain evidence="13">L8b</strain>
    </source>
</reference>
<feature type="active site" description="Proton donor" evidence="9 10">
    <location>
        <position position="100"/>
    </location>
</feature>
<dbReference type="NCBIfam" id="NF003806">
    <property type="entry name" value="PRK05395.1-3"/>
    <property type="match status" value="1"/>
</dbReference>
<dbReference type="Gene3D" id="3.40.50.9100">
    <property type="entry name" value="Dehydroquinase, class II"/>
    <property type="match status" value="1"/>
</dbReference>
<keyword evidence="14" id="KW-1185">Reference proteome</keyword>
<dbReference type="EMBL" id="VKGC01000003">
    <property type="protein sequence ID" value="TSA86271.1"/>
    <property type="molecule type" value="Genomic_DNA"/>
</dbReference>
<evidence type="ECO:0000313" key="14">
    <source>
        <dbReference type="Proteomes" id="UP000319322"/>
    </source>
</evidence>
<dbReference type="PANTHER" id="PTHR21272:SF3">
    <property type="entry name" value="CATABOLIC 3-DEHYDROQUINASE"/>
    <property type="match status" value="1"/>
</dbReference>
<feature type="binding site" evidence="9 11">
    <location>
        <position position="74"/>
    </location>
    <ligand>
        <name>substrate</name>
    </ligand>
</feature>
<dbReference type="InterPro" id="IPR036441">
    <property type="entry name" value="DHquinase_II_sf"/>
</dbReference>
<reference evidence="13" key="1">
    <citation type="submission" date="2019-07" db="EMBL/GenBank/DDBJ databases">
        <title>Helicobacter labacensis sp. nov., Helicobacter mehlei sp. nov. and Helicobacter vulpis sp. nov., isolated from gastric mucosa of red fox (Vulpis vulpis).</title>
        <authorList>
            <person name="Kusar D."/>
            <person name="Gruntar I."/>
            <person name="Pate M."/>
            <person name="Zajc U."/>
            <person name="Ocepek M."/>
        </authorList>
    </citation>
    <scope>NUCLEOTIDE SEQUENCE [LARGE SCALE GENOMIC DNA]</scope>
    <source>
        <strain evidence="13">L8b</strain>
    </source>
</reference>
<feature type="site" description="Transition state stabilizer" evidence="9 12">
    <location>
        <position position="17"/>
    </location>
</feature>
<feature type="binding site" evidence="9 11">
    <location>
        <begin position="101"/>
        <end position="102"/>
    </location>
    <ligand>
        <name>substrate</name>
    </ligand>
</feature>
<comment type="similarity">
    <text evidence="4 9">Belongs to the type-II 3-dehydroquinase family.</text>
</comment>
<dbReference type="NCBIfam" id="NF003807">
    <property type="entry name" value="PRK05395.1-4"/>
    <property type="match status" value="1"/>
</dbReference>
<dbReference type="OrthoDB" id="9790793at2"/>
<keyword evidence="9" id="KW-0057">Aromatic amino acid biosynthesis</keyword>
<dbReference type="Pfam" id="PF01220">
    <property type="entry name" value="DHquinase_II"/>
    <property type="match status" value="1"/>
</dbReference>
<dbReference type="GO" id="GO:0019631">
    <property type="term" value="P:quinate catabolic process"/>
    <property type="evidence" value="ECO:0007669"/>
    <property type="project" value="TreeGrafter"/>
</dbReference>
<dbReference type="GO" id="GO:0008652">
    <property type="term" value="P:amino acid biosynthetic process"/>
    <property type="evidence" value="ECO:0007669"/>
    <property type="project" value="UniProtKB-KW"/>
</dbReference>
<accession>A0A553V226</accession>
<evidence type="ECO:0000256" key="9">
    <source>
        <dbReference type="HAMAP-Rule" id="MF_00169"/>
    </source>
</evidence>
<dbReference type="Proteomes" id="UP000319322">
    <property type="component" value="Unassembled WGS sequence"/>
</dbReference>
<dbReference type="PANTHER" id="PTHR21272">
    <property type="entry name" value="CATABOLIC 3-DEHYDROQUINASE"/>
    <property type="match status" value="1"/>
</dbReference>
<evidence type="ECO:0000256" key="7">
    <source>
        <dbReference type="ARBA" id="ARBA00022605"/>
    </source>
</evidence>
<dbReference type="PIRSF" id="PIRSF001399">
    <property type="entry name" value="DHquinase_II"/>
    <property type="match status" value="1"/>
</dbReference>
<evidence type="ECO:0000256" key="10">
    <source>
        <dbReference type="PIRSR" id="PIRSR001399-1"/>
    </source>
</evidence>
<name>A0A553V226_9HELI</name>
<dbReference type="EC" id="4.2.1.10" evidence="6 9"/>
<evidence type="ECO:0000256" key="12">
    <source>
        <dbReference type="PIRSR" id="PIRSR001399-3"/>
    </source>
</evidence>
<comment type="caution">
    <text evidence="13">The sequence shown here is derived from an EMBL/GenBank/DDBJ whole genome shotgun (WGS) entry which is preliminary data.</text>
</comment>
<evidence type="ECO:0000256" key="11">
    <source>
        <dbReference type="PIRSR" id="PIRSR001399-2"/>
    </source>
</evidence>
<feature type="active site" description="Proton acceptor" evidence="9 10">
    <location>
        <position position="22"/>
    </location>
</feature>